<dbReference type="EMBL" id="SMAS01000002">
    <property type="protein sequence ID" value="TCT36791.1"/>
    <property type="molecule type" value="Genomic_DNA"/>
</dbReference>
<dbReference type="AlphaFoldDB" id="A0A4R3NTP9"/>
<sequence>MNNGKTKRLTTEELRLLVLSNAKALTSKHFKTRAPEIAGQKKASTQIELICLE</sequence>
<dbReference type="Proteomes" id="UP000295055">
    <property type="component" value="Unassembled WGS sequence"/>
</dbReference>
<protein>
    <submittedName>
        <fullName evidence="1">Uncharacterized protein</fullName>
    </submittedName>
</protein>
<organism evidence="1 2">
    <name type="scientific">Providencia alcalifaciens</name>
    <dbReference type="NCBI Taxonomy" id="126385"/>
    <lineage>
        <taxon>Bacteria</taxon>
        <taxon>Pseudomonadati</taxon>
        <taxon>Pseudomonadota</taxon>
        <taxon>Gammaproteobacteria</taxon>
        <taxon>Enterobacterales</taxon>
        <taxon>Morganellaceae</taxon>
        <taxon>Providencia</taxon>
    </lineage>
</organism>
<reference evidence="1 2" key="1">
    <citation type="submission" date="2019-03" db="EMBL/GenBank/DDBJ databases">
        <title>Genomic analyses of the natural microbiome of Caenorhabditis elegans.</title>
        <authorList>
            <person name="Samuel B."/>
        </authorList>
    </citation>
    <scope>NUCLEOTIDE SEQUENCE [LARGE SCALE GENOMIC DNA]</scope>
    <source>
        <strain evidence="1 2">JUb102</strain>
    </source>
</reference>
<evidence type="ECO:0000313" key="1">
    <source>
        <dbReference type="EMBL" id="TCT36791.1"/>
    </source>
</evidence>
<comment type="caution">
    <text evidence="1">The sequence shown here is derived from an EMBL/GenBank/DDBJ whole genome shotgun (WGS) entry which is preliminary data.</text>
</comment>
<proteinExistence type="predicted"/>
<name>A0A4R3NTP9_9GAMM</name>
<evidence type="ECO:0000313" key="2">
    <source>
        <dbReference type="Proteomes" id="UP000295055"/>
    </source>
</evidence>
<gene>
    <name evidence="1" type="ORF">EC835_102244</name>
</gene>
<accession>A0A4R3NTP9</accession>